<dbReference type="InParanoid" id="A0A078AXS5"/>
<gene>
    <name evidence="1" type="primary">Contig17091.g18211</name>
    <name evidence="1" type="ORF">STYLEM_15128</name>
</gene>
<dbReference type="EMBL" id="CCKQ01014287">
    <property type="protein sequence ID" value="CDW86037.1"/>
    <property type="molecule type" value="Genomic_DNA"/>
</dbReference>
<proteinExistence type="predicted"/>
<dbReference type="Proteomes" id="UP000039865">
    <property type="component" value="Unassembled WGS sequence"/>
</dbReference>
<organism evidence="1 2">
    <name type="scientific">Stylonychia lemnae</name>
    <name type="common">Ciliate</name>
    <dbReference type="NCBI Taxonomy" id="5949"/>
    <lineage>
        <taxon>Eukaryota</taxon>
        <taxon>Sar</taxon>
        <taxon>Alveolata</taxon>
        <taxon>Ciliophora</taxon>
        <taxon>Intramacronucleata</taxon>
        <taxon>Spirotrichea</taxon>
        <taxon>Stichotrichia</taxon>
        <taxon>Sporadotrichida</taxon>
        <taxon>Oxytrichidae</taxon>
        <taxon>Stylonychinae</taxon>
        <taxon>Stylonychia</taxon>
    </lineage>
</organism>
<dbReference type="AlphaFoldDB" id="A0A078AXS5"/>
<name>A0A078AXS5_STYLE</name>
<evidence type="ECO:0000313" key="1">
    <source>
        <dbReference type="EMBL" id="CDW86037.1"/>
    </source>
</evidence>
<sequence length="207" mass="23932">MSNNHYNQQSNYSQHQDEFNKGQVVIQADQLLDGLLHNLNETRKLLKRYKNVKQQHIYQAAHSFNQNLNQFEGFLDQNQALLNNVPLKFGLQHTDTDQDKNPLLSRKFTNVKEVMNEKTNELAYENQLARGKSNALKIFNQQMNEVFMQNPDLVIEEQLEINLAENIENGGDIQMNDSIGLDLGDLGGDMDDLNFNIDVNDNYDFEL</sequence>
<accession>A0A078AXS5</accession>
<keyword evidence="2" id="KW-1185">Reference proteome</keyword>
<protein>
    <submittedName>
        <fullName evidence="1">Uncharacterized protein</fullName>
    </submittedName>
</protein>
<evidence type="ECO:0000313" key="2">
    <source>
        <dbReference type="Proteomes" id="UP000039865"/>
    </source>
</evidence>
<reference evidence="1 2" key="1">
    <citation type="submission" date="2014-06" db="EMBL/GenBank/DDBJ databases">
        <authorList>
            <person name="Swart Estienne"/>
        </authorList>
    </citation>
    <scope>NUCLEOTIDE SEQUENCE [LARGE SCALE GENOMIC DNA]</scope>
    <source>
        <strain evidence="1 2">130c</strain>
    </source>
</reference>